<reference evidence="4" key="1">
    <citation type="submission" date="2012-12" db="EMBL/GenBank/DDBJ databases">
        <authorList>
            <person name="Hellsten U."/>
            <person name="Grimwood J."/>
            <person name="Chapman J.A."/>
            <person name="Shapiro H."/>
            <person name="Aerts A."/>
            <person name="Otillar R.P."/>
            <person name="Terry A.Y."/>
            <person name="Boore J.L."/>
            <person name="Simakov O."/>
            <person name="Marletaz F."/>
            <person name="Cho S.-J."/>
            <person name="Edsinger-Gonzales E."/>
            <person name="Havlak P."/>
            <person name="Kuo D.-H."/>
            <person name="Larsson T."/>
            <person name="Lv J."/>
            <person name="Arendt D."/>
            <person name="Savage R."/>
            <person name="Osoegawa K."/>
            <person name="de Jong P."/>
            <person name="Lindberg D.R."/>
            <person name="Seaver E.C."/>
            <person name="Weisblat D.A."/>
            <person name="Putnam N.H."/>
            <person name="Grigoriev I.V."/>
            <person name="Rokhsar D.S."/>
        </authorList>
    </citation>
    <scope>NUCLEOTIDE SEQUENCE</scope>
    <source>
        <strain evidence="4">I ESC-2004</strain>
    </source>
</reference>
<name>R7VEN1_CAPTE</name>
<evidence type="ECO:0000256" key="1">
    <source>
        <dbReference type="SAM" id="MobiDB-lite"/>
    </source>
</evidence>
<feature type="compositionally biased region" description="Basic residues" evidence="1">
    <location>
        <begin position="559"/>
        <end position="568"/>
    </location>
</feature>
<organism evidence="2">
    <name type="scientific">Capitella teleta</name>
    <name type="common">Polychaete worm</name>
    <dbReference type="NCBI Taxonomy" id="283909"/>
    <lineage>
        <taxon>Eukaryota</taxon>
        <taxon>Metazoa</taxon>
        <taxon>Spiralia</taxon>
        <taxon>Lophotrochozoa</taxon>
        <taxon>Annelida</taxon>
        <taxon>Polychaeta</taxon>
        <taxon>Sedentaria</taxon>
        <taxon>Scolecida</taxon>
        <taxon>Capitellidae</taxon>
        <taxon>Capitella</taxon>
    </lineage>
</organism>
<evidence type="ECO:0000313" key="2">
    <source>
        <dbReference type="EMBL" id="ELU17089.1"/>
    </source>
</evidence>
<dbReference type="OrthoDB" id="6140945at2759"/>
<dbReference type="Proteomes" id="UP000014760">
    <property type="component" value="Unassembled WGS sequence"/>
</dbReference>
<feature type="region of interest" description="Disordered" evidence="1">
    <location>
        <begin position="556"/>
        <end position="592"/>
    </location>
</feature>
<reference evidence="3" key="3">
    <citation type="submission" date="2015-06" db="UniProtKB">
        <authorList>
            <consortium name="EnsemblMetazoa"/>
        </authorList>
    </citation>
    <scope>IDENTIFICATION</scope>
</reference>
<feature type="compositionally biased region" description="Basic and acidic residues" evidence="1">
    <location>
        <begin position="569"/>
        <end position="586"/>
    </location>
</feature>
<protein>
    <submittedName>
        <fullName evidence="2 3">Uncharacterized protein</fullName>
    </submittedName>
</protein>
<proteinExistence type="predicted"/>
<reference evidence="2 4" key="2">
    <citation type="journal article" date="2013" name="Nature">
        <title>Insights into bilaterian evolution from three spiralian genomes.</title>
        <authorList>
            <person name="Simakov O."/>
            <person name="Marletaz F."/>
            <person name="Cho S.J."/>
            <person name="Edsinger-Gonzales E."/>
            <person name="Havlak P."/>
            <person name="Hellsten U."/>
            <person name="Kuo D.H."/>
            <person name="Larsson T."/>
            <person name="Lv J."/>
            <person name="Arendt D."/>
            <person name="Savage R."/>
            <person name="Osoegawa K."/>
            <person name="de Jong P."/>
            <person name="Grimwood J."/>
            <person name="Chapman J.A."/>
            <person name="Shapiro H."/>
            <person name="Aerts A."/>
            <person name="Otillar R.P."/>
            <person name="Terry A.Y."/>
            <person name="Boore J.L."/>
            <person name="Grigoriev I.V."/>
            <person name="Lindberg D.R."/>
            <person name="Seaver E.C."/>
            <person name="Weisblat D.A."/>
            <person name="Putnam N.H."/>
            <person name="Rokhsar D.S."/>
        </authorList>
    </citation>
    <scope>NUCLEOTIDE SEQUENCE</scope>
    <source>
        <strain evidence="2 4">I ESC-2004</strain>
    </source>
</reference>
<evidence type="ECO:0000313" key="4">
    <source>
        <dbReference type="Proteomes" id="UP000014760"/>
    </source>
</evidence>
<evidence type="ECO:0000313" key="3">
    <source>
        <dbReference type="EnsemblMetazoa" id="CapteP216396"/>
    </source>
</evidence>
<dbReference type="EMBL" id="AMQN01017084">
    <property type="status" value="NOT_ANNOTATED_CDS"/>
    <property type="molecule type" value="Genomic_DNA"/>
</dbReference>
<dbReference type="EMBL" id="KB292700">
    <property type="protein sequence ID" value="ELU17089.1"/>
    <property type="molecule type" value="Genomic_DNA"/>
</dbReference>
<gene>
    <name evidence="2" type="ORF">CAPTEDRAFT_216396</name>
</gene>
<keyword evidence="4" id="KW-1185">Reference proteome</keyword>
<dbReference type="AlphaFoldDB" id="R7VEN1"/>
<feature type="region of interest" description="Disordered" evidence="1">
    <location>
        <begin position="35"/>
        <end position="59"/>
    </location>
</feature>
<sequence length="592" mass="65734">MGRILRHSELEKAFAFYCKSLAEFLTPSTPVEKVAAPTERPINTTEAKEEDLVSSQDPQRKAAVKKRDLEIGRLRKQVCDLEDGKGLVELHQVKWKQVHLLAYNRSRKAEAVVEGPDDQVQGETTQDLKAGGNAFGPDSQMMVYDLLVNSVPTKNIPIILSSQAERCDGGSVDVDPNLTLGFDSTKKVGVHINSIHVTSTEQCLVVAVDELAGGTTEDYQDHITSSIDYLATLYADYNELEFKDCREKMISNITNTMTDRATVIQATVRLLDETWNRSLNQLNCHLHPLDTIASTCRSTLRKLEPSHGKLFGKDSIIGNLDLQINKLRYKDGKGDPKGFKNFLKKHDLPQGLLPPVSCVSRRGLQQPDSSCQNAGHWPTRQVADGSLDAAVLHRCSGFRDDPLGANRHGQISKGGAVGADDRLLRQGPGCQGCDPSTTDGAPPRTRSMLSSCLLATVSVLERQYKRYLDLELSGRLSEETSTAPLHNIDAETVMGMFSAGLERAKAALIDYLAAKLRAMKNAVLPWLDGKCVGDRDRGVTWAIRVARDKCGGKQVRDQWRHHRPRQERHHWTETRKQQTTNEDRSESITLNL</sequence>
<dbReference type="HOGENOM" id="CLU_460970_0_0_1"/>
<dbReference type="EnsemblMetazoa" id="CapteT216396">
    <property type="protein sequence ID" value="CapteP216396"/>
    <property type="gene ID" value="CapteG216396"/>
</dbReference>
<accession>R7VEN1</accession>